<dbReference type="Gene3D" id="1.20.120.220">
    <property type="entry name" value="ATP synthase, F0 complex, subunit A"/>
    <property type="match status" value="1"/>
</dbReference>
<dbReference type="InterPro" id="IPR045082">
    <property type="entry name" value="ATP_syn_F0_a_bact/chloroplast"/>
</dbReference>
<dbReference type="NCBIfam" id="NF004477">
    <property type="entry name" value="PRK05815.1-1"/>
    <property type="match status" value="1"/>
</dbReference>
<evidence type="ECO:0000256" key="2">
    <source>
        <dbReference type="ARBA" id="ARBA00006810"/>
    </source>
</evidence>
<evidence type="ECO:0000256" key="8">
    <source>
        <dbReference type="ARBA" id="ARBA00022989"/>
    </source>
</evidence>
<feature type="transmembrane region" description="Helical" evidence="12">
    <location>
        <begin position="227"/>
        <end position="244"/>
    </location>
</feature>
<dbReference type="PROSITE" id="PS00449">
    <property type="entry name" value="ATPASE_A"/>
    <property type="match status" value="1"/>
</dbReference>
<dbReference type="RefSeq" id="WP_152810604.1">
    <property type="nucleotide sequence ID" value="NZ_WHNW01000009.1"/>
</dbReference>
<comment type="subcellular location">
    <subcellularLocation>
        <location evidence="12 13">Cell membrane</location>
        <topology evidence="12 13">Multi-pass membrane protein</topology>
    </subcellularLocation>
    <subcellularLocation>
        <location evidence="1">Membrane</location>
        <topology evidence="1">Multi-pass membrane protein</topology>
    </subcellularLocation>
</comment>
<protein>
    <recommendedName>
        <fullName evidence="12 13">ATP synthase subunit a</fullName>
    </recommendedName>
    <alternativeName>
        <fullName evidence="12">ATP synthase F0 sector subunit a</fullName>
    </alternativeName>
    <alternativeName>
        <fullName evidence="12">F-ATPase subunit 6</fullName>
    </alternativeName>
</protein>
<dbReference type="GO" id="GO:0042777">
    <property type="term" value="P:proton motive force-driven plasma membrane ATP synthesis"/>
    <property type="evidence" value="ECO:0007669"/>
    <property type="project" value="TreeGrafter"/>
</dbReference>
<keyword evidence="10 12" id="KW-0472">Membrane</keyword>
<dbReference type="InterPro" id="IPR035908">
    <property type="entry name" value="F0_ATP_A_sf"/>
</dbReference>
<feature type="transmembrane region" description="Helical" evidence="12">
    <location>
        <begin position="157"/>
        <end position="174"/>
    </location>
</feature>
<evidence type="ECO:0000256" key="3">
    <source>
        <dbReference type="ARBA" id="ARBA00022448"/>
    </source>
</evidence>
<dbReference type="GO" id="GO:0045259">
    <property type="term" value="C:proton-transporting ATP synthase complex"/>
    <property type="evidence" value="ECO:0007669"/>
    <property type="project" value="UniProtKB-KW"/>
</dbReference>
<evidence type="ECO:0000256" key="6">
    <source>
        <dbReference type="ARBA" id="ARBA00022692"/>
    </source>
</evidence>
<dbReference type="PRINTS" id="PR00123">
    <property type="entry name" value="ATPASEA"/>
</dbReference>
<dbReference type="AlphaFoldDB" id="A0A6N7EZQ8"/>
<evidence type="ECO:0000256" key="10">
    <source>
        <dbReference type="ARBA" id="ARBA00023136"/>
    </source>
</evidence>
<keyword evidence="7 12" id="KW-0375">Hydrogen ion transport</keyword>
<dbReference type="NCBIfam" id="TIGR01131">
    <property type="entry name" value="ATP_synt_6_or_A"/>
    <property type="match status" value="1"/>
</dbReference>
<keyword evidence="8 12" id="KW-1133">Transmembrane helix</keyword>
<evidence type="ECO:0000313" key="15">
    <source>
        <dbReference type="Proteomes" id="UP000471298"/>
    </source>
</evidence>
<comment type="caution">
    <text evidence="14">The sequence shown here is derived from an EMBL/GenBank/DDBJ whole genome shotgun (WGS) entry which is preliminary data.</text>
</comment>
<evidence type="ECO:0000256" key="1">
    <source>
        <dbReference type="ARBA" id="ARBA00004141"/>
    </source>
</evidence>
<proteinExistence type="inferred from homology"/>
<comment type="similarity">
    <text evidence="2 12 13">Belongs to the ATPase A chain family.</text>
</comment>
<evidence type="ECO:0000256" key="11">
    <source>
        <dbReference type="ARBA" id="ARBA00023310"/>
    </source>
</evidence>
<keyword evidence="5 12" id="KW-0138">CF(0)</keyword>
<reference evidence="14 15" key="1">
    <citation type="submission" date="2019-10" db="EMBL/GenBank/DDBJ databases">
        <title>Cardiobacteriales fam. a chemoheterotrophic member of the order Cardiobacteriales, and proposal of Cardiobacteriales fam. nov.</title>
        <authorList>
            <person name="Wang C."/>
        </authorList>
    </citation>
    <scope>NUCLEOTIDE SEQUENCE [LARGE SCALE GENOMIC DNA]</scope>
    <source>
        <strain evidence="14 15">ML27</strain>
    </source>
</reference>
<dbReference type="GO" id="GO:0005886">
    <property type="term" value="C:plasma membrane"/>
    <property type="evidence" value="ECO:0007669"/>
    <property type="project" value="UniProtKB-SubCell"/>
</dbReference>
<dbReference type="PANTHER" id="PTHR42823:SF3">
    <property type="entry name" value="ATP SYNTHASE SUBUNIT A, CHLOROPLASTIC"/>
    <property type="match status" value="1"/>
</dbReference>
<keyword evidence="11 12" id="KW-0066">ATP synthesis</keyword>
<keyword evidence="6 12" id="KW-0812">Transmembrane</keyword>
<dbReference type="CDD" id="cd00310">
    <property type="entry name" value="ATP-synt_Fo_a_6"/>
    <property type="match status" value="1"/>
</dbReference>
<dbReference type="EMBL" id="WHNW01000009">
    <property type="protein sequence ID" value="MPV86607.1"/>
    <property type="molecule type" value="Genomic_DNA"/>
</dbReference>
<evidence type="ECO:0000256" key="13">
    <source>
        <dbReference type="RuleBase" id="RU000483"/>
    </source>
</evidence>
<feature type="transmembrane region" description="Helical" evidence="12">
    <location>
        <begin position="43"/>
        <end position="67"/>
    </location>
</feature>
<evidence type="ECO:0000256" key="7">
    <source>
        <dbReference type="ARBA" id="ARBA00022781"/>
    </source>
</evidence>
<dbReference type="HAMAP" id="MF_01393">
    <property type="entry name" value="ATP_synth_a_bact"/>
    <property type="match status" value="1"/>
</dbReference>
<sequence length="289" mass="32204">MAKNSGEQTATEYIQHHLQNLTFGRHPDGSWGMAKSSEEAQQMGFWAIHVDTMFFSILLGVLFLWLFNRAAKKASADQPTGFQNFIEWVIEWIDENVRNGFTGKSTMIAPLALTIFMWIALMNSLKLMPLDLMPMIASLFGINYLKIAATTDINTTLGVATGVFLLILFFSVKVKGAGGFAKELSSHPFPWKALIPFNFTLELVTLISKPVSLALRLFGNMFAGEMVFILISLMFSGGLFFALFGGGLHLIWAIFHILVVLLQAYIFMALTIVYLDGACDEHIEHDHAP</sequence>
<dbReference type="InterPro" id="IPR000568">
    <property type="entry name" value="ATP_synth_F0_asu"/>
</dbReference>
<evidence type="ECO:0000256" key="9">
    <source>
        <dbReference type="ARBA" id="ARBA00023065"/>
    </source>
</evidence>
<gene>
    <name evidence="12 14" type="primary">atpB</name>
    <name evidence="14" type="ORF">GCU85_07700</name>
</gene>
<dbReference type="InterPro" id="IPR023011">
    <property type="entry name" value="ATP_synth_F0_asu_AS"/>
</dbReference>
<evidence type="ECO:0000256" key="4">
    <source>
        <dbReference type="ARBA" id="ARBA00022475"/>
    </source>
</evidence>
<feature type="transmembrane region" description="Helical" evidence="12">
    <location>
        <begin position="250"/>
        <end position="275"/>
    </location>
</feature>
<evidence type="ECO:0000313" key="14">
    <source>
        <dbReference type="EMBL" id="MPV86607.1"/>
    </source>
</evidence>
<keyword evidence="4 12" id="KW-1003">Cell membrane</keyword>
<organism evidence="14 15">
    <name type="scientific">Ostreibacterium oceani</name>
    <dbReference type="NCBI Taxonomy" id="2654998"/>
    <lineage>
        <taxon>Bacteria</taxon>
        <taxon>Pseudomonadati</taxon>
        <taxon>Pseudomonadota</taxon>
        <taxon>Gammaproteobacteria</taxon>
        <taxon>Cardiobacteriales</taxon>
        <taxon>Ostreibacteriaceae</taxon>
        <taxon>Ostreibacterium</taxon>
    </lineage>
</organism>
<feature type="transmembrane region" description="Helical" evidence="12">
    <location>
        <begin position="101"/>
        <end position="121"/>
    </location>
</feature>
<dbReference type="FunFam" id="1.20.120.220:FF:000002">
    <property type="entry name" value="ATP synthase subunit a"/>
    <property type="match status" value="1"/>
</dbReference>
<name>A0A6N7EZQ8_9GAMM</name>
<dbReference type="FunCoup" id="A0A6N7EZQ8">
    <property type="interactions" value="305"/>
</dbReference>
<dbReference type="Pfam" id="PF00119">
    <property type="entry name" value="ATP-synt_A"/>
    <property type="match status" value="1"/>
</dbReference>
<keyword evidence="15" id="KW-1185">Reference proteome</keyword>
<evidence type="ECO:0000256" key="12">
    <source>
        <dbReference type="HAMAP-Rule" id="MF_01393"/>
    </source>
</evidence>
<keyword evidence="3 12" id="KW-0813">Transport</keyword>
<evidence type="ECO:0000256" key="5">
    <source>
        <dbReference type="ARBA" id="ARBA00022547"/>
    </source>
</evidence>
<dbReference type="GO" id="GO:0046933">
    <property type="term" value="F:proton-transporting ATP synthase activity, rotational mechanism"/>
    <property type="evidence" value="ECO:0007669"/>
    <property type="project" value="UniProtKB-UniRule"/>
</dbReference>
<dbReference type="Proteomes" id="UP000471298">
    <property type="component" value="Unassembled WGS sequence"/>
</dbReference>
<dbReference type="SUPFAM" id="SSF81336">
    <property type="entry name" value="F1F0 ATP synthase subunit A"/>
    <property type="match status" value="1"/>
</dbReference>
<comment type="function">
    <text evidence="12 13">Key component of the proton channel; it plays a direct role in the translocation of protons across the membrane.</text>
</comment>
<keyword evidence="9 12" id="KW-0406">Ion transport</keyword>
<dbReference type="PANTHER" id="PTHR42823">
    <property type="entry name" value="ATP SYNTHASE SUBUNIT A, CHLOROPLASTIC"/>
    <property type="match status" value="1"/>
</dbReference>
<dbReference type="InParanoid" id="A0A6N7EZQ8"/>
<accession>A0A6N7EZQ8</accession>